<dbReference type="AlphaFoldDB" id="A0A9P8AMJ3"/>
<dbReference type="Proteomes" id="UP000812287">
    <property type="component" value="Unassembled WGS sequence"/>
</dbReference>
<dbReference type="GeneID" id="66103727"/>
<dbReference type="RefSeq" id="XP_043034251.1">
    <property type="nucleotide sequence ID" value="XM_043181431.1"/>
</dbReference>
<keyword evidence="3" id="KW-1185">Reference proteome</keyword>
<proteinExistence type="predicted"/>
<sequence>MSIIHWYILFCDVSLLWMPRTKLSFKTQLSVLISGHHRSFQGHRSKMAAVLQVMKRAPESTCRCPNVSVALFYQASAEDTASRCCAHLGSGGLNKCSSHETPRTGHRMALDFYGSQWLIIDSPSHVEGRFLSVELGFPNGTEMRSGLITTAARCHAYSVFHAFIKLSRLLQIFSMSRPIHRDQGRV</sequence>
<comment type="caution">
    <text evidence="2">The sequence shown here is derived from an EMBL/GenBank/DDBJ whole genome shotgun (WGS) entry which is preliminary data.</text>
</comment>
<feature type="chain" id="PRO_5040277798" evidence="1">
    <location>
        <begin position="25"/>
        <end position="186"/>
    </location>
</feature>
<protein>
    <submittedName>
        <fullName evidence="2">Uncharacterized protein</fullName>
    </submittedName>
</protein>
<evidence type="ECO:0000256" key="1">
    <source>
        <dbReference type="SAM" id="SignalP"/>
    </source>
</evidence>
<evidence type="ECO:0000313" key="3">
    <source>
        <dbReference type="Proteomes" id="UP000812287"/>
    </source>
</evidence>
<feature type="signal peptide" evidence="1">
    <location>
        <begin position="1"/>
        <end position="24"/>
    </location>
</feature>
<accession>A0A9P8AMJ3</accession>
<evidence type="ECO:0000313" key="2">
    <source>
        <dbReference type="EMBL" id="KAG7440751.1"/>
    </source>
</evidence>
<reference evidence="2" key="1">
    <citation type="submission" date="2020-11" db="EMBL/GenBank/DDBJ databases">
        <title>Adaptations for nitrogen fixation in a non-lichenized fungal sporocarp promotes dispersal by wood-feeding termites.</title>
        <authorList>
            <consortium name="DOE Joint Genome Institute"/>
            <person name="Koch R.A."/>
            <person name="Yoon G."/>
            <person name="Arayal U."/>
            <person name="Lail K."/>
            <person name="Amirebrahimi M."/>
            <person name="Labutti K."/>
            <person name="Lipzen A."/>
            <person name="Riley R."/>
            <person name="Barry K."/>
            <person name="Henrissat B."/>
            <person name="Grigoriev I.V."/>
            <person name="Herr J.R."/>
            <person name="Aime M.C."/>
        </authorList>
    </citation>
    <scope>NUCLEOTIDE SEQUENCE</scope>
    <source>
        <strain evidence="2">MCA 3950</strain>
    </source>
</reference>
<dbReference type="EMBL" id="MU250567">
    <property type="protein sequence ID" value="KAG7440751.1"/>
    <property type="molecule type" value="Genomic_DNA"/>
</dbReference>
<name>A0A9P8AMJ3_9AGAR</name>
<keyword evidence="1" id="KW-0732">Signal</keyword>
<organism evidence="2 3">
    <name type="scientific">Guyanagaster necrorhizus</name>
    <dbReference type="NCBI Taxonomy" id="856835"/>
    <lineage>
        <taxon>Eukaryota</taxon>
        <taxon>Fungi</taxon>
        <taxon>Dikarya</taxon>
        <taxon>Basidiomycota</taxon>
        <taxon>Agaricomycotina</taxon>
        <taxon>Agaricomycetes</taxon>
        <taxon>Agaricomycetidae</taxon>
        <taxon>Agaricales</taxon>
        <taxon>Marasmiineae</taxon>
        <taxon>Physalacriaceae</taxon>
        <taxon>Guyanagaster</taxon>
    </lineage>
</organism>
<gene>
    <name evidence="2" type="ORF">BT62DRAFT_571023</name>
</gene>